<dbReference type="eggNOG" id="ENOG502QVQ3">
    <property type="taxonomic scope" value="Eukaryota"/>
</dbReference>
<dbReference type="GO" id="GO:0003697">
    <property type="term" value="F:single-stranded DNA binding"/>
    <property type="evidence" value="ECO:0007669"/>
    <property type="project" value="TreeGrafter"/>
</dbReference>
<evidence type="ECO:0000256" key="7">
    <source>
        <dbReference type="ARBA" id="ARBA00023125"/>
    </source>
</evidence>
<dbReference type="RefSeq" id="XP_008863777.1">
    <property type="nucleotide sequence ID" value="XM_008865555.1"/>
</dbReference>
<evidence type="ECO:0000313" key="9">
    <source>
        <dbReference type="EMBL" id="ETW07684.1"/>
    </source>
</evidence>
<dbReference type="AlphaFoldDB" id="A0A024UN00"/>
<protein>
    <recommendedName>
        <fullName evidence="4">CST complex subunit CTC1</fullName>
    </recommendedName>
</protein>
<dbReference type="GO" id="GO:0042162">
    <property type="term" value="F:telomeric DNA binding"/>
    <property type="evidence" value="ECO:0007669"/>
    <property type="project" value="TreeGrafter"/>
</dbReference>
<evidence type="ECO:0000256" key="6">
    <source>
        <dbReference type="ARBA" id="ARBA00022895"/>
    </source>
</evidence>
<keyword evidence="8" id="KW-0539">Nucleus</keyword>
<name>A0A024UN00_9STRA</name>
<gene>
    <name evidence="9" type="ORF">H310_02141</name>
</gene>
<dbReference type="PANTHER" id="PTHR14865:SF2">
    <property type="entry name" value="CST COMPLEX SUBUNIT CTC1"/>
    <property type="match status" value="1"/>
</dbReference>
<dbReference type="EMBL" id="KI913954">
    <property type="protein sequence ID" value="ETW07684.1"/>
    <property type="molecule type" value="Genomic_DNA"/>
</dbReference>
<evidence type="ECO:0000256" key="2">
    <source>
        <dbReference type="ARBA" id="ARBA00004574"/>
    </source>
</evidence>
<dbReference type="GO" id="GO:0010833">
    <property type="term" value="P:telomere maintenance via telomere lengthening"/>
    <property type="evidence" value="ECO:0007669"/>
    <property type="project" value="TreeGrafter"/>
</dbReference>
<evidence type="ECO:0000256" key="8">
    <source>
        <dbReference type="ARBA" id="ARBA00023242"/>
    </source>
</evidence>
<evidence type="ECO:0000256" key="1">
    <source>
        <dbReference type="ARBA" id="ARBA00004123"/>
    </source>
</evidence>
<dbReference type="VEuPathDB" id="FungiDB:H310_02141"/>
<dbReference type="PANTHER" id="PTHR14865">
    <property type="entry name" value="CST COMPLEX SUBUNIT CTC1"/>
    <property type="match status" value="1"/>
</dbReference>
<keyword evidence="6" id="KW-0779">Telomere</keyword>
<proteinExistence type="inferred from homology"/>
<dbReference type="InterPro" id="IPR042617">
    <property type="entry name" value="CTC1-like"/>
</dbReference>
<comment type="similarity">
    <text evidence="3">Belongs to the CTC1 family.</text>
</comment>
<evidence type="ECO:0000256" key="4">
    <source>
        <dbReference type="ARBA" id="ARBA00016175"/>
    </source>
</evidence>
<organism evidence="9">
    <name type="scientific">Aphanomyces invadans</name>
    <dbReference type="NCBI Taxonomy" id="157072"/>
    <lineage>
        <taxon>Eukaryota</taxon>
        <taxon>Sar</taxon>
        <taxon>Stramenopiles</taxon>
        <taxon>Oomycota</taxon>
        <taxon>Saprolegniomycetes</taxon>
        <taxon>Saprolegniales</taxon>
        <taxon>Verrucalvaceae</taxon>
        <taxon>Aphanomyces</taxon>
    </lineage>
</organism>
<evidence type="ECO:0000256" key="5">
    <source>
        <dbReference type="ARBA" id="ARBA00022454"/>
    </source>
</evidence>
<comment type="subcellular location">
    <subcellularLocation>
        <location evidence="2">Chromosome</location>
        <location evidence="2">Telomere</location>
    </subcellularLocation>
    <subcellularLocation>
        <location evidence="1">Nucleus</location>
    </subcellularLocation>
</comment>
<sequence>MLDANELAAYVRAVCAGLSDADEASMRGRVGNRVMRLRDLYDATSTTLLERLEAAECCDSGGVCTCSCIHITHSPQHILFPTASNAVALLGRVVTTSTAGTRCSWHGLNLSDGDTTIPMVLLQPDISCLHQLVFITSWKCIQAPSFMYLEVERVAKLQLPPPPILPASMTWESLLASCYPAHEGPVHGGPYQLQRALTKRSSSKPWPSKSRHFVVAGRVASISPVSNQVDAQYFFIEVEVGDDTSARLHQAQPAARHRQFISVLMAGHTAAFHPFLWPGLNVLLTDFVKVFAKECNMYMLHSTTSPSYSSTGTWRPLRDDAHTTLHHVTVVTHSLLPSFHVHQALPPYRTDPDSTLHLTGTLTRRICDDSFEVNHSVVVLFAHFPLPNRSAGLRVGAIVTIYHGHRIGPALVGLCSRSSVVLESFSTRLSPMYIQPRLSRIQELGFHQVPLATVAYLLDLSRDILRRFSTRSSVWSPKSTTTSSNAVTTPVWDVFREGSLRRQTVLRLMAASAGVIWRPRPTLGYSFLCHSSTTCFSAASDANGLVGPAMSLQDLVDRMVSRSASLSTVDAQMDCRTHQFVFPSSDEPQPSILLVGCIQGSMAMNDLHLVDRTASIPLVVGRPESVTVAPPSTLYHLTAYDVVVTRVPFPDNDDHRYRQFATQARAIHSSTHVTHVHIRCHDLRPIVATSAADPLLEARPTCTKRLLVLRIDSLPQSRTDVVCSHFLLHGVFVPSTPAAMAQASDSNWCLVQVLVSRQALPWHVHAHSVWDMTFTTSSPQRIEFTPPVASMCAFDYHLAKFKHSLASNGPSAMNALRWQEVLAQSNVTNTVVQFRHTIDGTTTFTWVSNLHPITAPDDTSLLWRAMASTYDAVQPPSSLLVTPLPPTTLTGPTPMRTALPSELDDRVVSVCGIVTDLMVVRPSECHHYGSATNESHDCVLLVTIQDQLTPDTVSVGLWMDHDQRRYAWPSGLALGVLASIHRVKVRVRKRGFKLDIVQLHATTVILHCRTPKCYSRQIVAGFGQEKLVHVPRSLHNTAYESHTDGAPTTMIDMYQYSVIDRRVHRFVATVCHISYAILKCICQHCHGPLTRDSTPVGHDGFTPLRHDMLNICTQAPSPMVEFRLRCIVDDSTAQVELHCDGDVAWNLLQMPHRARYVTLTMEKGGELAFFSSNDVTAGTREALWRTAVLEAFSTVGQMSIHARRFYSKPNSESNAAPPGPPMSVLRCGDFSVRTPVQPMIHMEATSVDKVHAKSELRRLLQCQQ</sequence>
<dbReference type="OrthoDB" id="75320at2759"/>
<keyword evidence="5" id="KW-0158">Chromosome</keyword>
<dbReference type="GeneID" id="20079191"/>
<evidence type="ECO:0000256" key="3">
    <source>
        <dbReference type="ARBA" id="ARBA00006332"/>
    </source>
</evidence>
<dbReference type="GO" id="GO:0045740">
    <property type="term" value="P:positive regulation of DNA replication"/>
    <property type="evidence" value="ECO:0007669"/>
    <property type="project" value="TreeGrafter"/>
</dbReference>
<accession>A0A024UN00</accession>
<dbReference type="GO" id="GO:1990879">
    <property type="term" value="C:CST complex"/>
    <property type="evidence" value="ECO:0007669"/>
    <property type="project" value="TreeGrafter"/>
</dbReference>
<reference evidence="9" key="1">
    <citation type="submission" date="2013-12" db="EMBL/GenBank/DDBJ databases">
        <title>The Genome Sequence of Aphanomyces invadans NJM9701.</title>
        <authorList>
            <consortium name="The Broad Institute Genomics Platform"/>
            <person name="Russ C."/>
            <person name="Tyler B."/>
            <person name="van West P."/>
            <person name="Dieguez-Uribeondo J."/>
            <person name="Young S.K."/>
            <person name="Zeng Q."/>
            <person name="Gargeya S."/>
            <person name="Fitzgerald M."/>
            <person name="Abouelleil A."/>
            <person name="Alvarado L."/>
            <person name="Chapman S.B."/>
            <person name="Gainer-Dewar J."/>
            <person name="Goldberg J."/>
            <person name="Griggs A."/>
            <person name="Gujja S."/>
            <person name="Hansen M."/>
            <person name="Howarth C."/>
            <person name="Imamovic A."/>
            <person name="Ireland A."/>
            <person name="Larimer J."/>
            <person name="McCowan C."/>
            <person name="Murphy C."/>
            <person name="Pearson M."/>
            <person name="Poon T.W."/>
            <person name="Priest M."/>
            <person name="Roberts A."/>
            <person name="Saif S."/>
            <person name="Shea T."/>
            <person name="Sykes S."/>
            <person name="Wortman J."/>
            <person name="Nusbaum C."/>
            <person name="Birren B."/>
        </authorList>
    </citation>
    <scope>NUCLEOTIDE SEQUENCE [LARGE SCALE GENOMIC DNA]</scope>
    <source>
        <strain evidence="9">NJM9701</strain>
    </source>
</reference>
<keyword evidence="7" id="KW-0238">DNA-binding</keyword>